<dbReference type="InterPro" id="IPR020119">
    <property type="entry name" value="PsdUridine_synth_TruD_CS"/>
</dbReference>
<dbReference type="OrthoDB" id="447290at2759"/>
<dbReference type="NCBIfam" id="TIGR00094">
    <property type="entry name" value="tRNA_TruD_broad"/>
    <property type="match status" value="1"/>
</dbReference>
<keyword evidence="2" id="KW-0819">tRNA processing</keyword>
<dbReference type="PANTHER" id="PTHR13326:SF31">
    <property type="entry name" value="PSEUDOURIDYLATE SYNTHASE 7 HOMOLOG"/>
    <property type="match status" value="1"/>
</dbReference>
<dbReference type="HAMAP" id="MF_01082">
    <property type="entry name" value="TruD"/>
    <property type="match status" value="1"/>
</dbReference>
<dbReference type="InterPro" id="IPR020103">
    <property type="entry name" value="PsdUridine_synth_cat_dom_sf"/>
</dbReference>
<reference evidence="7 8" key="2">
    <citation type="journal article" date="2019" name="G3 (Bethesda)">
        <title>Hybrid Assembly of the Genome of the Entomopathogenic Nematode Steinernema carpocapsae Identifies the X-Chromosome.</title>
        <authorList>
            <person name="Serra L."/>
            <person name="Macchietto M."/>
            <person name="Macias-Munoz A."/>
            <person name="McGill C.J."/>
            <person name="Rodriguez I.M."/>
            <person name="Rodriguez B."/>
            <person name="Murad R."/>
            <person name="Mortazavi A."/>
        </authorList>
    </citation>
    <scope>NUCLEOTIDE SEQUENCE [LARGE SCALE GENOMIC DNA]</scope>
    <source>
        <strain evidence="7 8">ALL</strain>
    </source>
</reference>
<dbReference type="InterPro" id="IPR042214">
    <property type="entry name" value="TruD_catalytic"/>
</dbReference>
<dbReference type="STRING" id="34508.A0A4U8V0P3"/>
<dbReference type="GO" id="GO:0001522">
    <property type="term" value="P:pseudouridine synthesis"/>
    <property type="evidence" value="ECO:0007669"/>
    <property type="project" value="InterPro"/>
</dbReference>
<comment type="similarity">
    <text evidence="1">Belongs to the pseudouridine synthase TruD family.</text>
</comment>
<keyword evidence="8" id="KW-1185">Reference proteome</keyword>
<dbReference type="Gene3D" id="3.30.2350.20">
    <property type="entry name" value="TruD, catalytic domain"/>
    <property type="match status" value="2"/>
</dbReference>
<dbReference type="EMBL" id="CM016762">
    <property type="protein sequence ID" value="TMS38829.1"/>
    <property type="molecule type" value="Genomic_DNA"/>
</dbReference>
<comment type="catalytic activity">
    <reaction evidence="4">
        <text>a uridine in tRNA = a pseudouridine in tRNA</text>
        <dbReference type="Rhea" id="RHEA:54572"/>
        <dbReference type="Rhea" id="RHEA-COMP:13339"/>
        <dbReference type="Rhea" id="RHEA-COMP:13934"/>
        <dbReference type="ChEBI" id="CHEBI:65314"/>
        <dbReference type="ChEBI" id="CHEBI:65315"/>
    </reaction>
</comment>
<evidence type="ECO:0000256" key="3">
    <source>
        <dbReference type="ARBA" id="ARBA00023235"/>
    </source>
</evidence>
<reference evidence="7 8" key="1">
    <citation type="journal article" date="2015" name="Genome Biol.">
        <title>Comparative genomics of Steinernema reveals deeply conserved gene regulatory networks.</title>
        <authorList>
            <person name="Dillman A.R."/>
            <person name="Macchietto M."/>
            <person name="Porter C.F."/>
            <person name="Rogers A."/>
            <person name="Williams B."/>
            <person name="Antoshechkin I."/>
            <person name="Lee M.M."/>
            <person name="Goodwin Z."/>
            <person name="Lu X."/>
            <person name="Lewis E.E."/>
            <person name="Goodrich-Blair H."/>
            <person name="Stock S.P."/>
            <person name="Adams B.J."/>
            <person name="Sternberg P.W."/>
            <person name="Mortazavi A."/>
        </authorList>
    </citation>
    <scope>NUCLEOTIDE SEQUENCE [LARGE SCALE GENOMIC DNA]</scope>
    <source>
        <strain evidence="7 8">ALL</strain>
    </source>
</reference>
<dbReference type="GO" id="GO:0005634">
    <property type="term" value="C:nucleus"/>
    <property type="evidence" value="ECO:0007669"/>
    <property type="project" value="TreeGrafter"/>
</dbReference>
<keyword evidence="3" id="KW-0413">Isomerase</keyword>
<evidence type="ECO:0000256" key="4">
    <source>
        <dbReference type="ARBA" id="ARBA00036943"/>
    </source>
</evidence>
<evidence type="ECO:0000259" key="6">
    <source>
        <dbReference type="PROSITE" id="PS50984"/>
    </source>
</evidence>
<protein>
    <recommendedName>
        <fullName evidence="6">TRUD domain-containing protein</fullName>
    </recommendedName>
</protein>
<evidence type="ECO:0000313" key="7">
    <source>
        <dbReference type="EMBL" id="TMS38829.1"/>
    </source>
</evidence>
<dbReference type="Pfam" id="PF01142">
    <property type="entry name" value="TruD"/>
    <property type="match status" value="1"/>
</dbReference>
<dbReference type="EMBL" id="AZBU02000001">
    <property type="protein sequence ID" value="TMS38829.1"/>
    <property type="molecule type" value="Genomic_DNA"/>
</dbReference>
<dbReference type="GO" id="GO:0003723">
    <property type="term" value="F:RNA binding"/>
    <property type="evidence" value="ECO:0007669"/>
    <property type="project" value="InterPro"/>
</dbReference>
<evidence type="ECO:0000256" key="1">
    <source>
        <dbReference type="ARBA" id="ARBA00007953"/>
    </source>
</evidence>
<organism evidence="7 8">
    <name type="scientific">Steinernema carpocapsae</name>
    <name type="common">Entomopathogenic nematode</name>
    <dbReference type="NCBI Taxonomy" id="34508"/>
    <lineage>
        <taxon>Eukaryota</taxon>
        <taxon>Metazoa</taxon>
        <taxon>Ecdysozoa</taxon>
        <taxon>Nematoda</taxon>
        <taxon>Chromadorea</taxon>
        <taxon>Rhabditida</taxon>
        <taxon>Tylenchina</taxon>
        <taxon>Panagrolaimomorpha</taxon>
        <taxon>Strongyloidoidea</taxon>
        <taxon>Steinernematidae</taxon>
        <taxon>Steinernema</taxon>
    </lineage>
</organism>
<proteinExistence type="inferred from homology"/>
<feature type="domain" description="TRUD" evidence="6">
    <location>
        <begin position="448"/>
        <end position="657"/>
    </location>
</feature>
<evidence type="ECO:0000256" key="5">
    <source>
        <dbReference type="SAM" id="MobiDB-lite"/>
    </source>
</evidence>
<comment type="caution">
    <text evidence="7">The sequence shown here is derived from an EMBL/GenBank/DDBJ whole genome shotgun (WGS) entry which is preliminary data.</text>
</comment>
<evidence type="ECO:0000256" key="2">
    <source>
        <dbReference type="ARBA" id="ARBA00022694"/>
    </source>
</evidence>
<accession>A0A4U8V0P3</accession>
<dbReference type="GO" id="GO:0008033">
    <property type="term" value="P:tRNA processing"/>
    <property type="evidence" value="ECO:0007669"/>
    <property type="project" value="UniProtKB-KW"/>
</dbReference>
<name>A0A4U8V0P3_STECR</name>
<dbReference type="GO" id="GO:0009982">
    <property type="term" value="F:pseudouridine synthase activity"/>
    <property type="evidence" value="ECO:0007669"/>
    <property type="project" value="InterPro"/>
</dbReference>
<dbReference type="Proteomes" id="UP000298663">
    <property type="component" value="Chromosome X"/>
</dbReference>
<dbReference type="PANTHER" id="PTHR13326">
    <property type="entry name" value="TRNA PSEUDOURIDINE SYNTHASE D"/>
    <property type="match status" value="1"/>
</dbReference>
<sequence>MDLGAIRRVNSNRRDDRRNFEEPKELLSVKRTLSSIRNVQARELIQQTTTYVVPFVILSQLLRNFRLDFFSVIRVWDCLLALAVVTGSRSSAMKMFAWATVSSLGSKSASPRRAGELSLSSSDARRGQTESGKMRSGRQRYPFNSGPGTEKHTCGDFFKFQMSVHASLRGVVTLKMEASCFILQFVNKDWEPVTCEIKKYCADFVVQEVTSSGAIVPLLSVPETAEIYEAFVKRNQVAVENEEKKLKPNVITNQLLAAIAAIENGGSNVVIDCTGMEKPQRKEIHEWVRSEYPIIYESKTDGDNIVISKAKNGSRKRKNWPEGRPEFLCFTLAKQDMETYYALSTIANMVRMSTTSFGIAGTKDRRAITTQRVSVYHGDPARFNALNQRFDNMRIYDFTYDKEALKLGHLQGNQFRIVLRDLRMESTPGIQDLKTEIEQRVETWKHNGFINYFGTQRFGSIGIGTGDVGKLILQKDYKGAVMMLLQERDYVKGDLTNALQYLHANDLDFEGANRLLVSKYSRNSIEGKLFAFLARQKTNWRGAILALPRRTRSMYVHAYQSLVFNEIASKRFEKHGFAVLDGDLGADGKPLVPSEDGAVDPYEVCLPLPSHEMVLPENEVGSWVKEILARDDITDESFRCVQKEFAVGAVLRLCFVKPTNVTVAFSRRYVNDHLHHPNLNVYPNLETLPVTPREIGAKGDELHPELDREKVSVTLTFTLPSGVYATIALREVTHRDNSSTSRFVVNGDVGNAAEEATE</sequence>
<dbReference type="InterPro" id="IPR011760">
    <property type="entry name" value="PsdUridine_synth_TruD_insert"/>
</dbReference>
<dbReference type="AlphaFoldDB" id="A0A4U8V0P3"/>
<dbReference type="SUPFAM" id="SSF55120">
    <property type="entry name" value="Pseudouridine synthase"/>
    <property type="match status" value="1"/>
</dbReference>
<evidence type="ECO:0000313" key="8">
    <source>
        <dbReference type="Proteomes" id="UP000298663"/>
    </source>
</evidence>
<dbReference type="CDD" id="cd02576">
    <property type="entry name" value="PseudoU_synth_ScPUS7"/>
    <property type="match status" value="1"/>
</dbReference>
<gene>
    <name evidence="7" type="ORF">L596_005467</name>
</gene>
<dbReference type="PROSITE" id="PS50984">
    <property type="entry name" value="TRUD"/>
    <property type="match status" value="1"/>
</dbReference>
<dbReference type="InterPro" id="IPR001656">
    <property type="entry name" value="PsdUridine_synth_TruD"/>
</dbReference>
<feature type="region of interest" description="Disordered" evidence="5">
    <location>
        <begin position="106"/>
        <end position="148"/>
    </location>
</feature>
<dbReference type="CDD" id="cd01291">
    <property type="entry name" value="PseudoU_synth"/>
    <property type="match status" value="1"/>
</dbReference>
<dbReference type="PROSITE" id="PS01268">
    <property type="entry name" value="UPF0024"/>
    <property type="match status" value="1"/>
</dbReference>